<reference evidence="2" key="1">
    <citation type="submission" date="2016-12" db="EMBL/GenBank/DDBJ databases">
        <title>A first mitochondrial genomes of three bathynellaceans (Malacostraca: Syncarida: Bathynellacea), and their phylogenetic position in Malacostraca.</title>
        <authorList>
            <person name="Song J.-H."/>
            <person name="Cho J.-L."/>
            <person name="Min G.-S."/>
        </authorList>
    </citation>
    <scope>NUCLEOTIDE SEQUENCE</scope>
    <source>
        <strain evidence="2">C</strain>
    </source>
</reference>
<keyword evidence="1" id="KW-0472">Membrane</keyword>
<organism evidence="2">
    <name type="scientific">Bathynella cf. rufa JHS-2017</name>
    <dbReference type="NCBI Taxonomy" id="2029186"/>
    <lineage>
        <taxon>Eukaryota</taxon>
        <taxon>Metazoa</taxon>
        <taxon>Ecdysozoa</taxon>
        <taxon>Arthropoda</taxon>
        <taxon>Crustacea</taxon>
        <taxon>Multicrustacea</taxon>
        <taxon>Malacostraca</taxon>
        <taxon>Eumalacostraca</taxon>
        <taxon>Syncarida</taxon>
        <taxon>Bathynellacea</taxon>
        <taxon>Bathynellidae</taxon>
        <taxon>Bathynella</taxon>
    </lineage>
</organism>
<evidence type="ECO:0000313" key="2">
    <source>
        <dbReference type="EMBL" id="ASV72598.1"/>
    </source>
</evidence>
<keyword evidence="1" id="KW-0812">Transmembrane</keyword>
<evidence type="ECO:0000256" key="1">
    <source>
        <dbReference type="SAM" id="Phobius"/>
    </source>
</evidence>
<feature type="transmembrane region" description="Helical" evidence="1">
    <location>
        <begin position="57"/>
        <end position="77"/>
    </location>
</feature>
<dbReference type="EMBL" id="KY310671">
    <property type="protein sequence ID" value="ASV72598.1"/>
    <property type="molecule type" value="Genomic_DNA"/>
</dbReference>
<feature type="transmembrane region" description="Helical" evidence="1">
    <location>
        <begin position="6"/>
        <end position="23"/>
    </location>
</feature>
<sequence length="95" mass="11330">MMNIYLLLSNLILITGMINMIMYRKQFLLSLLYLEYSVLGIFSLMMILFSMEKSNYILMYSLIIFIIESILGLMILIKMIRYYGTNKMNINSMLW</sequence>
<dbReference type="Gene3D" id="1.10.287.3510">
    <property type="match status" value="1"/>
</dbReference>
<name>A0A7R6D7H0_9CRUS</name>
<dbReference type="AlphaFoldDB" id="A0A7R6D7H0"/>
<feature type="transmembrane region" description="Helical" evidence="1">
    <location>
        <begin position="30"/>
        <end position="51"/>
    </location>
</feature>
<keyword evidence="2" id="KW-0496">Mitochondrion</keyword>
<gene>
    <name evidence="2" type="primary">nad4L</name>
</gene>
<accession>A0A7R6D7H0</accession>
<keyword evidence="1" id="KW-1133">Transmembrane helix</keyword>
<protein>
    <submittedName>
        <fullName evidence="2">NADH dehydrogenase subunit 4L</fullName>
    </submittedName>
</protein>
<geneLocation type="mitochondrion" evidence="2"/>
<proteinExistence type="predicted"/>